<evidence type="ECO:0000313" key="1">
    <source>
        <dbReference type="EMBL" id="KAK7471084.1"/>
    </source>
</evidence>
<evidence type="ECO:0000313" key="2">
    <source>
        <dbReference type="Proteomes" id="UP001498398"/>
    </source>
</evidence>
<protein>
    <recommendedName>
        <fullName evidence="3">F-box domain-containing protein</fullName>
    </recommendedName>
</protein>
<evidence type="ECO:0008006" key="3">
    <source>
        <dbReference type="Google" id="ProtNLM"/>
    </source>
</evidence>
<sequence length="194" mass="21163">MSTTLSHLNEDILSCIYMHLDLPAVVALTDACPSTCTLLGRREAKRRFLNFATAYTMDADALANGLRLSNSVIAGFAASFMALPRERSPLVVPPATIDVVVPSGRLAPIMETLHSSAYATVPSIIVCALITAKEHYRVSGSRPAYYTGESQVRHGNCTVRLRRPSPYFASIPYLKGPSVMPWFSTTLCRVLTAR</sequence>
<dbReference type="Proteomes" id="UP001498398">
    <property type="component" value="Unassembled WGS sequence"/>
</dbReference>
<accession>A0ABR1K2E5</accession>
<organism evidence="1 2">
    <name type="scientific">Marasmiellus scandens</name>
    <dbReference type="NCBI Taxonomy" id="2682957"/>
    <lineage>
        <taxon>Eukaryota</taxon>
        <taxon>Fungi</taxon>
        <taxon>Dikarya</taxon>
        <taxon>Basidiomycota</taxon>
        <taxon>Agaricomycotina</taxon>
        <taxon>Agaricomycetes</taxon>
        <taxon>Agaricomycetidae</taxon>
        <taxon>Agaricales</taxon>
        <taxon>Marasmiineae</taxon>
        <taxon>Omphalotaceae</taxon>
        <taxon>Marasmiellus</taxon>
    </lineage>
</organism>
<gene>
    <name evidence="1" type="ORF">VKT23_002499</name>
</gene>
<comment type="caution">
    <text evidence="1">The sequence shown here is derived from an EMBL/GenBank/DDBJ whole genome shotgun (WGS) entry which is preliminary data.</text>
</comment>
<keyword evidence="2" id="KW-1185">Reference proteome</keyword>
<name>A0ABR1K2E5_9AGAR</name>
<dbReference type="EMBL" id="JBANRG010000002">
    <property type="protein sequence ID" value="KAK7471084.1"/>
    <property type="molecule type" value="Genomic_DNA"/>
</dbReference>
<proteinExistence type="predicted"/>
<reference evidence="1 2" key="1">
    <citation type="submission" date="2024-01" db="EMBL/GenBank/DDBJ databases">
        <title>A draft genome for the cacao thread blight pathogen Marasmiellus scandens.</title>
        <authorList>
            <person name="Baruah I.K."/>
            <person name="Leung J."/>
            <person name="Bukari Y."/>
            <person name="Amoako-Attah I."/>
            <person name="Meinhardt L.W."/>
            <person name="Bailey B.A."/>
            <person name="Cohen S.P."/>
        </authorList>
    </citation>
    <scope>NUCLEOTIDE SEQUENCE [LARGE SCALE GENOMIC DNA]</scope>
    <source>
        <strain evidence="1 2">GH-19</strain>
    </source>
</reference>